<proteinExistence type="predicted"/>
<feature type="domain" description="L,D-TPase catalytic" evidence="11">
    <location>
        <begin position="444"/>
        <end position="568"/>
    </location>
</feature>
<dbReference type="PROSITE" id="PS51272">
    <property type="entry name" value="SLH"/>
    <property type="match status" value="2"/>
</dbReference>
<sequence length="607" mass="67003">MKTSGPLKNIRRALALLLCCLLITGCLGLSAAADVGEAPAETAEEGGLDNFAEDTGAVDTDGAALDAGSSTDDADEPPECGNVSVIFDFGDFGTVTQIAVPGMKPESVPDIPEEYSWQGYVVTGWLNEAGEFVDPMETDINGDTVYKAQLQRSVSALMNTDEHKAYIHGITDEIFNIQGNLTRAEAATLFSNLLRQKDFDYSADFTDVKPTEWFAESVGRVNALGIASGREDGKFSPRENITRAEFVKMAAACDSLVEAECPFADVSETHWARAYIASAYAKGWIKGDAGGKFRPYDKISRAEAVIILNNMLGRQPDGDIENKPGTRSFCDVFPEHWAYGNIIEAATDHEFTATEEGGEQWTDYTRYEATKKRGWISGGGKRYYIGSNGMALRGAQTIGGVKYWFDRTGAGATGFFTEGKWKRYYKNGELVEDISNLGVVKGPYYIKVYKPANYLIIFAKEDSGKYNIPVRSMLVSCGNPTPTGDYYTPARYRWLEMVGGSWAQWCTQIYDSYLFHSVPNDLRNNYTMWSGEYNNLGTTRSLGCIRLNCEDAKWIYDNCALGTHVFISATETSGPLKKPAGLKIPSWHTWDPTDPTAKYMCERRGCH</sequence>
<evidence type="ECO:0000259" key="10">
    <source>
        <dbReference type="PROSITE" id="PS51272"/>
    </source>
</evidence>
<dbReference type="Proteomes" id="UP000596035">
    <property type="component" value="Chromosome"/>
</dbReference>
<feature type="active site" description="Nucleophile" evidence="7">
    <location>
        <position position="544"/>
    </location>
</feature>
<dbReference type="InterPro" id="IPR038063">
    <property type="entry name" value="Transpep_catalytic_dom"/>
</dbReference>
<feature type="chain" id="PRO_5044568632" evidence="9">
    <location>
        <begin position="32"/>
        <end position="607"/>
    </location>
</feature>
<evidence type="ECO:0000256" key="6">
    <source>
        <dbReference type="ARBA" id="ARBA00023316"/>
    </source>
</evidence>
<dbReference type="InterPro" id="IPR001119">
    <property type="entry name" value="SLH_dom"/>
</dbReference>
<keyword evidence="6 7" id="KW-0961">Cell wall biogenesis/degradation</keyword>
<name>A0A1Z2XLC3_9FIRM</name>
<evidence type="ECO:0000256" key="2">
    <source>
        <dbReference type="ARBA" id="ARBA00022679"/>
    </source>
</evidence>
<dbReference type="GO" id="GO:0008360">
    <property type="term" value="P:regulation of cell shape"/>
    <property type="evidence" value="ECO:0007669"/>
    <property type="project" value="UniProtKB-UniRule"/>
</dbReference>
<dbReference type="EMBL" id="CP065321">
    <property type="protein sequence ID" value="QQR28525.1"/>
    <property type="molecule type" value="Genomic_DNA"/>
</dbReference>
<dbReference type="Gene3D" id="2.10.270.10">
    <property type="entry name" value="Cholin Binding"/>
    <property type="match status" value="1"/>
</dbReference>
<dbReference type="AlphaFoldDB" id="A0A1Z2XLC3"/>
<accession>A0A1Z2XLC3</accession>
<dbReference type="Pfam" id="PF03734">
    <property type="entry name" value="YkuD"/>
    <property type="match status" value="1"/>
</dbReference>
<keyword evidence="5 7" id="KW-0573">Peptidoglycan synthesis</keyword>
<evidence type="ECO:0000256" key="5">
    <source>
        <dbReference type="ARBA" id="ARBA00022984"/>
    </source>
</evidence>
<feature type="region of interest" description="Disordered" evidence="8">
    <location>
        <begin position="40"/>
        <end position="77"/>
    </location>
</feature>
<dbReference type="Pfam" id="PF00395">
    <property type="entry name" value="SLH"/>
    <property type="match status" value="2"/>
</dbReference>
<evidence type="ECO:0000256" key="1">
    <source>
        <dbReference type="ARBA" id="ARBA00004752"/>
    </source>
</evidence>
<evidence type="ECO:0000256" key="9">
    <source>
        <dbReference type="SAM" id="SignalP"/>
    </source>
</evidence>
<dbReference type="KEGG" id="amur:ADH66_00335"/>
<comment type="pathway">
    <text evidence="1 7">Cell wall biogenesis; peptidoglycan biosynthesis.</text>
</comment>
<feature type="domain" description="SLH" evidence="10">
    <location>
        <begin position="201"/>
        <end position="258"/>
    </location>
</feature>
<evidence type="ECO:0000313" key="12">
    <source>
        <dbReference type="EMBL" id="ASB39236.1"/>
    </source>
</evidence>
<protein>
    <submittedName>
        <fullName evidence="13">S-layer homology domain-containing protein</fullName>
    </submittedName>
</protein>
<evidence type="ECO:0000313" key="13">
    <source>
        <dbReference type="EMBL" id="QQR28525.1"/>
    </source>
</evidence>
<evidence type="ECO:0000256" key="3">
    <source>
        <dbReference type="ARBA" id="ARBA00022737"/>
    </source>
</evidence>
<keyword evidence="4 7" id="KW-0133">Cell shape</keyword>
<feature type="domain" description="SLH" evidence="10">
    <location>
        <begin position="259"/>
        <end position="322"/>
    </location>
</feature>
<evidence type="ECO:0000313" key="14">
    <source>
        <dbReference type="Proteomes" id="UP000196710"/>
    </source>
</evidence>
<dbReference type="PANTHER" id="PTHR43308:SF5">
    <property type="entry name" value="S-LAYER PROTEIN _ PEPTIDOGLYCAN ENDO-BETA-N-ACETYLGLUCOSAMINIDASE"/>
    <property type="match status" value="1"/>
</dbReference>
<dbReference type="PANTHER" id="PTHR43308">
    <property type="entry name" value="OUTER MEMBRANE PROTEIN ALPHA-RELATED"/>
    <property type="match status" value="1"/>
</dbReference>
<dbReference type="PROSITE" id="PS52029">
    <property type="entry name" value="LD_TPASE"/>
    <property type="match status" value="1"/>
</dbReference>
<evidence type="ECO:0000256" key="4">
    <source>
        <dbReference type="ARBA" id="ARBA00022960"/>
    </source>
</evidence>
<reference evidence="14" key="2">
    <citation type="submission" date="2017-05" db="EMBL/GenBank/DDBJ databases">
        <title>Improved OligoMM genomes.</title>
        <authorList>
            <person name="Garzetti D."/>
        </authorList>
    </citation>
    <scope>NUCLEOTIDE SEQUENCE [LARGE SCALE GENOMIC DNA]</scope>
    <source>
        <strain evidence="14">KB18</strain>
    </source>
</reference>
<dbReference type="InterPro" id="IPR051465">
    <property type="entry name" value="Cell_Envelope_Struct_Comp"/>
</dbReference>
<dbReference type="EMBL" id="CP021422">
    <property type="protein sequence ID" value="ASB39236.1"/>
    <property type="molecule type" value="Genomic_DNA"/>
</dbReference>
<keyword evidence="3" id="KW-0677">Repeat</keyword>
<dbReference type="InterPro" id="IPR005490">
    <property type="entry name" value="LD_TPept_cat_dom"/>
</dbReference>
<organism evidence="13 15">
    <name type="scientific">Acutalibacter muris</name>
    <dbReference type="NCBI Taxonomy" id="1796620"/>
    <lineage>
        <taxon>Bacteria</taxon>
        <taxon>Bacillati</taxon>
        <taxon>Bacillota</taxon>
        <taxon>Clostridia</taxon>
        <taxon>Eubacteriales</taxon>
        <taxon>Acutalibacteraceae</taxon>
        <taxon>Acutalibacter</taxon>
    </lineage>
</organism>
<evidence type="ECO:0000256" key="7">
    <source>
        <dbReference type="PROSITE-ProRule" id="PRU01373"/>
    </source>
</evidence>
<keyword evidence="14" id="KW-1185">Reference proteome</keyword>
<dbReference type="GO" id="GO:0071555">
    <property type="term" value="P:cell wall organization"/>
    <property type="evidence" value="ECO:0007669"/>
    <property type="project" value="UniProtKB-UniRule"/>
</dbReference>
<dbReference type="Proteomes" id="UP000196710">
    <property type="component" value="Chromosome"/>
</dbReference>
<dbReference type="GO" id="GO:0009252">
    <property type="term" value="P:peptidoglycan biosynthetic process"/>
    <property type="evidence" value="ECO:0007669"/>
    <property type="project" value="UniProtKB-UniPathway"/>
</dbReference>
<reference evidence="13 15" key="3">
    <citation type="submission" date="2020-11" db="EMBL/GenBank/DDBJ databases">
        <title>Closed and high quality bacterial genomes of the OMM12 community.</title>
        <authorList>
            <person name="Marbouty M."/>
            <person name="Lamy-Besnier Q."/>
            <person name="Debarbieux L."/>
            <person name="Koszul R."/>
        </authorList>
    </citation>
    <scope>NUCLEOTIDE SEQUENCE [LARGE SCALE GENOMIC DNA]</scope>
    <source>
        <strain evidence="13 15">KB18</strain>
    </source>
</reference>
<keyword evidence="9" id="KW-0732">Signal</keyword>
<dbReference type="PROSITE" id="PS51257">
    <property type="entry name" value="PROKAR_LIPOPROTEIN"/>
    <property type="match status" value="1"/>
</dbReference>
<dbReference type="GO" id="GO:0016740">
    <property type="term" value="F:transferase activity"/>
    <property type="evidence" value="ECO:0007669"/>
    <property type="project" value="UniProtKB-KW"/>
</dbReference>
<gene>
    <name evidence="12" type="ORF">ADH66_00335</name>
    <name evidence="13" type="ORF">I5Q82_10335</name>
</gene>
<dbReference type="SUPFAM" id="SSF69360">
    <property type="entry name" value="Cell wall binding repeat"/>
    <property type="match status" value="1"/>
</dbReference>
<evidence type="ECO:0000256" key="8">
    <source>
        <dbReference type="SAM" id="MobiDB-lite"/>
    </source>
</evidence>
<evidence type="ECO:0000259" key="11">
    <source>
        <dbReference type="PROSITE" id="PS52029"/>
    </source>
</evidence>
<dbReference type="Gene3D" id="2.40.440.10">
    <property type="entry name" value="L,D-transpeptidase catalytic domain-like"/>
    <property type="match status" value="1"/>
</dbReference>
<dbReference type="RefSeq" id="WP_066537153.1">
    <property type="nucleotide sequence ID" value="NZ_CP021422.1"/>
</dbReference>
<evidence type="ECO:0000313" key="15">
    <source>
        <dbReference type="Proteomes" id="UP000596035"/>
    </source>
</evidence>
<dbReference type="CDD" id="cd16913">
    <property type="entry name" value="YkuD_like"/>
    <property type="match status" value="1"/>
</dbReference>
<feature type="signal peptide" evidence="9">
    <location>
        <begin position="1"/>
        <end position="31"/>
    </location>
</feature>
<feature type="active site" description="Proton donor/acceptor" evidence="7">
    <location>
        <position position="516"/>
    </location>
</feature>
<keyword evidence="2" id="KW-0808">Transferase</keyword>
<dbReference type="SUPFAM" id="SSF141523">
    <property type="entry name" value="L,D-transpeptidase catalytic domain-like"/>
    <property type="match status" value="1"/>
</dbReference>
<reference evidence="12" key="1">
    <citation type="journal article" date="2017" name="Genome Announc.">
        <title>High-Quality Whole-Genome Sequences of the Oligo-Mouse-Microbiota Bacterial Community.</title>
        <authorList>
            <person name="Garzetti D."/>
            <person name="Brugiroux S."/>
            <person name="Bunk B."/>
            <person name="Pukall R."/>
            <person name="McCoy K.D."/>
            <person name="Macpherson A.J."/>
            <person name="Stecher B."/>
        </authorList>
    </citation>
    <scope>NUCLEOTIDE SEQUENCE</scope>
    <source>
        <strain evidence="12">KB18</strain>
    </source>
</reference>